<dbReference type="FunFam" id="1.20.58.530:FF:000004">
    <property type="entry name" value="Unconventional myosin ID"/>
    <property type="match status" value="1"/>
</dbReference>
<evidence type="ECO:0000259" key="8">
    <source>
        <dbReference type="PROSITE" id="PS51456"/>
    </source>
</evidence>
<dbReference type="GO" id="GO:0006897">
    <property type="term" value="P:endocytosis"/>
    <property type="evidence" value="ECO:0007669"/>
    <property type="project" value="TreeGrafter"/>
</dbReference>
<dbReference type="GO" id="GO:0007015">
    <property type="term" value="P:actin filament organization"/>
    <property type="evidence" value="ECO:0007669"/>
    <property type="project" value="TreeGrafter"/>
</dbReference>
<dbReference type="PANTHER" id="PTHR13140">
    <property type="entry name" value="MYOSIN"/>
    <property type="match status" value="1"/>
</dbReference>
<keyword evidence="4 7" id="KW-0518">Myosin</keyword>
<feature type="domain" description="TH1" evidence="9">
    <location>
        <begin position="815"/>
        <end position="992"/>
    </location>
</feature>
<evidence type="ECO:0000256" key="2">
    <source>
        <dbReference type="ARBA" id="ARBA00022741"/>
    </source>
</evidence>
<dbReference type="GO" id="GO:0051015">
    <property type="term" value="F:actin filament binding"/>
    <property type="evidence" value="ECO:0007669"/>
    <property type="project" value="TreeGrafter"/>
</dbReference>
<evidence type="ECO:0000256" key="3">
    <source>
        <dbReference type="ARBA" id="ARBA00022840"/>
    </source>
</evidence>
<dbReference type="InterPro" id="IPR027417">
    <property type="entry name" value="P-loop_NTPase"/>
</dbReference>
<dbReference type="SMART" id="SM00242">
    <property type="entry name" value="MYSc"/>
    <property type="match status" value="1"/>
</dbReference>
<evidence type="ECO:0000256" key="1">
    <source>
        <dbReference type="ARBA" id="ARBA00008314"/>
    </source>
</evidence>
<proteinExistence type="inferred from homology"/>
<evidence type="ECO:0000313" key="11">
    <source>
        <dbReference type="Proteomes" id="UP000001307"/>
    </source>
</evidence>
<dbReference type="InterPro" id="IPR001609">
    <property type="entry name" value="Myosin_head_motor_dom-like"/>
</dbReference>
<feature type="binding site" evidence="7">
    <location>
        <begin position="100"/>
        <end position="107"/>
    </location>
    <ligand>
        <name>ATP</name>
        <dbReference type="ChEBI" id="CHEBI:30616"/>
    </ligand>
</feature>
<keyword evidence="5 7" id="KW-0505">Motor protein</keyword>
<dbReference type="GO" id="GO:0016459">
    <property type="term" value="C:myosin complex"/>
    <property type="evidence" value="ECO:0007669"/>
    <property type="project" value="UniProtKB-KW"/>
</dbReference>
<dbReference type="EMBL" id="FN653356">
    <property type="protein sequence ID" value="CBY14820.1"/>
    <property type="molecule type" value="Genomic_DNA"/>
</dbReference>
<evidence type="ECO:0000256" key="4">
    <source>
        <dbReference type="ARBA" id="ARBA00023123"/>
    </source>
</evidence>
<reference evidence="10" key="1">
    <citation type="journal article" date="2010" name="Science">
        <title>Plasticity of animal genome architecture unmasked by rapid evolution of a pelagic tunicate.</title>
        <authorList>
            <person name="Denoeud F."/>
            <person name="Henriet S."/>
            <person name="Mungpakdee S."/>
            <person name="Aury J.M."/>
            <person name="Da Silva C."/>
            <person name="Brinkmann H."/>
            <person name="Mikhaleva J."/>
            <person name="Olsen L.C."/>
            <person name="Jubin C."/>
            <person name="Canestro C."/>
            <person name="Bouquet J.M."/>
            <person name="Danks G."/>
            <person name="Poulain J."/>
            <person name="Campsteijn C."/>
            <person name="Adamski M."/>
            <person name="Cross I."/>
            <person name="Yadetie F."/>
            <person name="Muffato M."/>
            <person name="Louis A."/>
            <person name="Butcher S."/>
            <person name="Tsagkogeorga G."/>
            <person name="Konrad A."/>
            <person name="Singh S."/>
            <person name="Jensen M.F."/>
            <person name="Cong E.H."/>
            <person name="Eikeseth-Otteraa H."/>
            <person name="Noel B."/>
            <person name="Anthouard V."/>
            <person name="Porcel B.M."/>
            <person name="Kachouri-Lafond R."/>
            <person name="Nishino A."/>
            <person name="Ugolini M."/>
            <person name="Chourrout P."/>
            <person name="Nishida H."/>
            <person name="Aasland R."/>
            <person name="Huzurbazar S."/>
            <person name="Westhof E."/>
            <person name="Delsuc F."/>
            <person name="Lehrach H."/>
            <person name="Reinhardt R."/>
            <person name="Weissenbach J."/>
            <person name="Roy S.W."/>
            <person name="Artiguenave F."/>
            <person name="Postlethwait J.H."/>
            <person name="Manak J.R."/>
            <person name="Thompson E.M."/>
            <person name="Jaillon O."/>
            <person name="Du Pasquier L."/>
            <person name="Boudinot P."/>
            <person name="Liberles D.A."/>
            <person name="Volff J.N."/>
            <person name="Philippe H."/>
            <person name="Lenhard B."/>
            <person name="Roest Crollius H."/>
            <person name="Wincker P."/>
            <person name="Chourrout D."/>
        </authorList>
    </citation>
    <scope>NUCLEOTIDE SEQUENCE [LARGE SCALE GENOMIC DNA]</scope>
</reference>
<dbReference type="PANTHER" id="PTHR13140:SF713">
    <property type="entry name" value="UNCONVENTIONAL MYOSIN ID"/>
    <property type="match status" value="1"/>
</dbReference>
<evidence type="ECO:0000256" key="5">
    <source>
        <dbReference type="ARBA" id="ARBA00023175"/>
    </source>
</evidence>
<keyword evidence="6 7" id="KW-0009">Actin-binding</keyword>
<evidence type="ECO:0008006" key="12">
    <source>
        <dbReference type="Google" id="ProtNLM"/>
    </source>
</evidence>
<feature type="domain" description="Myosin motor" evidence="8">
    <location>
        <begin position="9"/>
        <end position="698"/>
    </location>
</feature>
<dbReference type="SUPFAM" id="SSF52540">
    <property type="entry name" value="P-loop containing nucleoside triphosphate hydrolases"/>
    <property type="match status" value="1"/>
</dbReference>
<keyword evidence="2 7" id="KW-0547">Nucleotide-binding</keyword>
<dbReference type="FunCoup" id="E4XYV8">
    <property type="interactions" value="10"/>
</dbReference>
<sequence length="992" mass="112296">MAGLVSPSGLSNDLTLLDKIDSESVVDILDKRFQTGSPYTYIGEVVVSINPYRQLNIYGNDVINEYRAREMWEKQPHIFALAESVSPNNQGKNACVIITGESGSGKTEASKIVMKYLAAVSSQDDKAEIERVRDILLRTNVILESFGNARTGRNDNSSRFGKYMDISFDFKGTPNGGNIHSYLLEKSRVVQRSAGERNFHSFYQLLAGANDQLLTSLSLKRSISGYRYTKGDDTQAMKVGSGPGTDDRKLFKDVEMAMKNVGFQDHEIKSIWRLMSAILHLGNVNFHDDGDSAAIREGNESDLARVAKLLDVDVEAVKDALTSRTVSAGGDIISAKHSAEKAEHGRDGFAKAIYERLFSFIVGKINSKIQVEKRHTDCVIGVLDIYGFEVLGINSFEQLCINYANEMLQQLFIQLVLKQQQEEYIRENISWVDVKYHNNQPICDLVEGRRGMLALLEDAAGGGLGKATDDGLLETLDSQFKANKFYTSRRNEPQDKTLEHGHQFRIRHYAGDVTYSINGFIDKSKDLVFQDFKRLLFGSKQPAISSMWKDGAQAKSIVTKRPPAAGTLFKQSMQELIKNLSSKEPFYIRCIKPNEIKSPQRFDTNRVAHQVAYLGLVENIRVRKAGFAVRQPYDRFLQRYKLICKETWPNHRLGSDKKAVEVLCKSMKIKKDEDVAYGNTKLFIRSAKTLNLLEARRDVKIIDVIIFLQKHWRRTLAQIRFKKMRALMTIIEYYRKYKLRKYISDLEKKFRNVRQMPDKGKSITWGAPPKSILSTVDYFKLVFRRWCAHFVISRLPKEEHEGVKMRAAILDAYVGSGRQGWQGGEWKTDYIKTNPEFNMAVSTLRTKEKEGLGKLLFAAEGIKLSSKAKGTPRALLITDKFVLKMDSTKKYKVMDKKPVSETIKSVSVFNEPSSKSVVLHCEGRNDLVMAFSTGNPVELTAILRYKLNVEKINVQSRIPITVEKKSSSLTREASIDQSASFQKRGNDVSVLD</sequence>
<name>E4XYV8_OIKDI</name>
<dbReference type="GO" id="GO:0000146">
    <property type="term" value="F:microfilament motor activity"/>
    <property type="evidence" value="ECO:0007669"/>
    <property type="project" value="TreeGrafter"/>
</dbReference>
<organism evidence="10">
    <name type="scientific">Oikopleura dioica</name>
    <name type="common">Tunicate</name>
    <dbReference type="NCBI Taxonomy" id="34765"/>
    <lineage>
        <taxon>Eukaryota</taxon>
        <taxon>Metazoa</taxon>
        <taxon>Chordata</taxon>
        <taxon>Tunicata</taxon>
        <taxon>Appendicularia</taxon>
        <taxon>Copelata</taxon>
        <taxon>Oikopleuridae</taxon>
        <taxon>Oikopleura</taxon>
    </lineage>
</organism>
<evidence type="ECO:0000256" key="6">
    <source>
        <dbReference type="ARBA" id="ARBA00023203"/>
    </source>
</evidence>
<dbReference type="GO" id="GO:0005524">
    <property type="term" value="F:ATP binding"/>
    <property type="evidence" value="ECO:0007669"/>
    <property type="project" value="UniProtKB-UniRule"/>
</dbReference>
<keyword evidence="11" id="KW-1185">Reference proteome</keyword>
<dbReference type="GO" id="GO:0005737">
    <property type="term" value="C:cytoplasm"/>
    <property type="evidence" value="ECO:0007669"/>
    <property type="project" value="TreeGrafter"/>
</dbReference>
<dbReference type="Gene3D" id="1.20.5.4820">
    <property type="match status" value="1"/>
</dbReference>
<gene>
    <name evidence="10" type="ORF">GSOID_T00009903001</name>
</gene>
<dbReference type="PROSITE" id="PS51757">
    <property type="entry name" value="TH1"/>
    <property type="match status" value="1"/>
</dbReference>
<dbReference type="Pfam" id="PF00063">
    <property type="entry name" value="Myosin_head"/>
    <property type="match status" value="1"/>
</dbReference>
<protein>
    <recommendedName>
        <fullName evidence="12">Myosin motor domain-containing protein</fullName>
    </recommendedName>
</protein>
<evidence type="ECO:0000256" key="7">
    <source>
        <dbReference type="PROSITE-ProRule" id="PRU00782"/>
    </source>
</evidence>
<accession>E4XYV8</accession>
<dbReference type="Pfam" id="PF06017">
    <property type="entry name" value="Myosin_TH1"/>
    <property type="match status" value="1"/>
</dbReference>
<dbReference type="Gene3D" id="3.40.850.10">
    <property type="entry name" value="Kinesin motor domain"/>
    <property type="match status" value="1"/>
</dbReference>
<keyword evidence="3 7" id="KW-0067">ATP-binding</keyword>
<dbReference type="AlphaFoldDB" id="E4XYV8"/>
<dbReference type="Proteomes" id="UP000001307">
    <property type="component" value="Unassembled WGS sequence"/>
</dbReference>
<evidence type="ECO:0000313" key="10">
    <source>
        <dbReference type="EMBL" id="CBY14820.1"/>
    </source>
</evidence>
<dbReference type="InterPro" id="IPR010926">
    <property type="entry name" value="Myosin_TH1"/>
</dbReference>
<dbReference type="GO" id="GO:0005902">
    <property type="term" value="C:microvillus"/>
    <property type="evidence" value="ECO:0007669"/>
    <property type="project" value="TreeGrafter"/>
</dbReference>
<dbReference type="OrthoDB" id="6108017at2759"/>
<comment type="similarity">
    <text evidence="1 7">Belongs to the TRAFAC class myosin-kinesin ATPase superfamily. Myosin family.</text>
</comment>
<dbReference type="PRINTS" id="PR00193">
    <property type="entry name" value="MYOSINHEAVY"/>
</dbReference>
<feature type="region of interest" description="Actin-binding" evidence="7">
    <location>
        <begin position="573"/>
        <end position="595"/>
    </location>
</feature>
<dbReference type="InterPro" id="IPR036961">
    <property type="entry name" value="Kinesin_motor_dom_sf"/>
</dbReference>
<evidence type="ECO:0000259" key="9">
    <source>
        <dbReference type="PROSITE" id="PS51757"/>
    </source>
</evidence>
<dbReference type="InParanoid" id="E4XYV8"/>
<dbReference type="Gene3D" id="1.20.58.530">
    <property type="match status" value="1"/>
</dbReference>
<dbReference type="GO" id="GO:0005886">
    <property type="term" value="C:plasma membrane"/>
    <property type="evidence" value="ECO:0007669"/>
    <property type="project" value="TreeGrafter"/>
</dbReference>
<dbReference type="PROSITE" id="PS51456">
    <property type="entry name" value="MYOSIN_MOTOR"/>
    <property type="match status" value="1"/>
</dbReference>
<dbReference type="Gene3D" id="1.20.120.720">
    <property type="entry name" value="Myosin VI head, motor domain, U50 subdomain"/>
    <property type="match status" value="1"/>
</dbReference>
<dbReference type="Gene3D" id="1.10.10.820">
    <property type="match status" value="1"/>
</dbReference>
<dbReference type="GO" id="GO:0030048">
    <property type="term" value="P:actin filament-based movement"/>
    <property type="evidence" value="ECO:0007669"/>
    <property type="project" value="TreeGrafter"/>
</dbReference>